<dbReference type="STRING" id="1798182.GA0061081_101214"/>
<reference evidence="3" key="1">
    <citation type="submission" date="2016-08" db="EMBL/GenBank/DDBJ databases">
        <authorList>
            <person name="Varghese N."/>
            <person name="Submissions Spin"/>
        </authorList>
    </citation>
    <scope>NUCLEOTIDE SEQUENCE [LARGE SCALE GENOMIC DNA]</scope>
    <source>
        <strain evidence="3">R-53248</strain>
    </source>
</reference>
<dbReference type="RefSeq" id="WP_091346262.1">
    <property type="nucleotide sequence ID" value="NZ_FMAQ01000001.1"/>
</dbReference>
<dbReference type="Proteomes" id="UP000199670">
    <property type="component" value="Unassembled WGS sequence"/>
</dbReference>
<keyword evidence="3" id="KW-1185">Reference proteome</keyword>
<sequence>MKKNFVAIAIVSLLLTGCSFSFEKPGEKIKPISDTTKLNNVCIYQNVSTISSYNKAGEIIAEKLNTLNITNKLTSKDKLNDCSYTLYYDVRRAIAVPTYLSIMHVQVDDHEGYSVGTLKYSHTTEGGLIHLNSSTFTSTDTKINELLDRLFNVKLDKENN</sequence>
<evidence type="ECO:0008006" key="4">
    <source>
        <dbReference type="Google" id="ProtNLM"/>
    </source>
</evidence>
<feature type="signal peptide" evidence="1">
    <location>
        <begin position="1"/>
        <end position="21"/>
    </location>
</feature>
<protein>
    <recommendedName>
        <fullName evidence="4">Lipoprotein</fullName>
    </recommendedName>
</protein>
<evidence type="ECO:0000313" key="3">
    <source>
        <dbReference type="Proteomes" id="UP000199670"/>
    </source>
</evidence>
<evidence type="ECO:0000256" key="1">
    <source>
        <dbReference type="SAM" id="SignalP"/>
    </source>
</evidence>
<evidence type="ECO:0000313" key="2">
    <source>
        <dbReference type="EMBL" id="SCB76307.1"/>
    </source>
</evidence>
<dbReference type="PROSITE" id="PS51257">
    <property type="entry name" value="PROKAR_LIPOPROTEIN"/>
    <property type="match status" value="1"/>
</dbReference>
<dbReference type="EMBL" id="FMAQ01000001">
    <property type="protein sequence ID" value="SCB76307.1"/>
    <property type="molecule type" value="Genomic_DNA"/>
</dbReference>
<feature type="chain" id="PRO_5008687821" description="Lipoprotein" evidence="1">
    <location>
        <begin position="22"/>
        <end position="160"/>
    </location>
</feature>
<gene>
    <name evidence="2" type="ORF">GA0061081_101214</name>
</gene>
<accession>A0A1C3Z1N5</accession>
<dbReference type="OrthoDB" id="6708210at2"/>
<organism evidence="2 3">
    <name type="scientific">Gilliamella bombicola</name>
    <dbReference type="NCBI Taxonomy" id="1798182"/>
    <lineage>
        <taxon>Bacteria</taxon>
        <taxon>Pseudomonadati</taxon>
        <taxon>Pseudomonadota</taxon>
        <taxon>Gammaproteobacteria</taxon>
        <taxon>Orbales</taxon>
        <taxon>Orbaceae</taxon>
        <taxon>Gilliamella</taxon>
    </lineage>
</organism>
<proteinExistence type="predicted"/>
<dbReference type="AlphaFoldDB" id="A0A1C3Z1N5"/>
<name>A0A1C3Z1N5_9GAMM</name>
<keyword evidence="1" id="KW-0732">Signal</keyword>